<accession>A0A090XBQ2</accession>
<proteinExistence type="evidence at transcript level"/>
<name>A0A090XBQ2_IXORI</name>
<protein>
    <submittedName>
        <fullName evidence="1">Uncharacterized protein</fullName>
    </submittedName>
</protein>
<sequence>CTLARVNWSTIATGRSCTKVLRNCHFSRAMKVRSRNIAGQRSPCLLAQGTCRSSNAPKRKKQYLRTLEDGFRRSLDSLCDENAPSKRRSVEQVPEPGSLEELHVEDSGSLGLRRSIPPVLQGEKKETLKCELAAGSNCSASADVAKTALYAIRMTEIDIHNCSRPKLDGYGGSGCFSTTPASPRHAVSPVRRATSRRGRRRSWISIRTLVREEPAILKDPRICIYQHAVGKQVDVC</sequence>
<organism evidence="1">
    <name type="scientific">Ixodes ricinus</name>
    <name type="common">Common tick</name>
    <name type="synonym">Acarus ricinus</name>
    <dbReference type="NCBI Taxonomy" id="34613"/>
    <lineage>
        <taxon>Eukaryota</taxon>
        <taxon>Metazoa</taxon>
        <taxon>Ecdysozoa</taxon>
        <taxon>Arthropoda</taxon>
        <taxon>Chelicerata</taxon>
        <taxon>Arachnida</taxon>
        <taxon>Acari</taxon>
        <taxon>Parasitiformes</taxon>
        <taxon>Ixodida</taxon>
        <taxon>Ixodoidea</taxon>
        <taxon>Ixodidae</taxon>
        <taxon>Ixodinae</taxon>
        <taxon>Ixodes</taxon>
    </lineage>
</organism>
<reference evidence="1" key="1">
    <citation type="journal article" date="2015" name="PLoS Negl. Trop. Dis.">
        <title>Deep Sequencing Analysis of the Ixodes ricinus Haemocytome.</title>
        <authorList>
            <person name="Kotsyfakis M."/>
            <person name="Kopacek P."/>
            <person name="Franta Z."/>
            <person name="Pedra J.H."/>
            <person name="Ribeiro J.M."/>
        </authorList>
    </citation>
    <scope>NUCLEOTIDE SEQUENCE</scope>
</reference>
<dbReference type="EMBL" id="GBIH01001071">
    <property type="protein sequence ID" value="JAC93639.1"/>
    <property type="molecule type" value="mRNA"/>
</dbReference>
<evidence type="ECO:0000313" key="1">
    <source>
        <dbReference type="EMBL" id="JAC93639.1"/>
    </source>
</evidence>
<feature type="non-terminal residue" evidence="1">
    <location>
        <position position="1"/>
    </location>
</feature>
<dbReference type="AlphaFoldDB" id="A0A090XBQ2"/>